<keyword evidence="1" id="KW-0812">Transmembrane</keyword>
<feature type="transmembrane region" description="Helical" evidence="1">
    <location>
        <begin position="7"/>
        <end position="25"/>
    </location>
</feature>
<dbReference type="AlphaFoldDB" id="A0A1G2EX41"/>
<name>A0A1G2EX41_9BACT</name>
<keyword evidence="1" id="KW-0472">Membrane</keyword>
<comment type="caution">
    <text evidence="2">The sequence shown here is derived from an EMBL/GenBank/DDBJ whole genome shotgun (WGS) entry which is preliminary data.</text>
</comment>
<protein>
    <submittedName>
        <fullName evidence="2">Uncharacterized protein</fullName>
    </submittedName>
</protein>
<sequence length="145" mass="16033">MQRRSLVGFGVIGLLAVATVFYLVYTNPLNALEVRVLKIPSTESLMATAYLFGEPMANVAVTLALKGKDLSGEFQYKTNSKGFYKDKNLYPASYLLVLPEFKNCKLVFEIGKSRQLTSITVNIDEGVCSFSMSVFKGIPSSFYSD</sequence>
<proteinExistence type="predicted"/>
<evidence type="ECO:0000256" key="1">
    <source>
        <dbReference type="SAM" id="Phobius"/>
    </source>
</evidence>
<evidence type="ECO:0000313" key="2">
    <source>
        <dbReference type="EMBL" id="OGZ30062.1"/>
    </source>
</evidence>
<accession>A0A1G2EX41</accession>
<gene>
    <name evidence="2" type="ORF">A2931_04015</name>
</gene>
<reference evidence="2 3" key="1">
    <citation type="journal article" date="2016" name="Nat. Commun.">
        <title>Thousands of microbial genomes shed light on interconnected biogeochemical processes in an aquifer system.</title>
        <authorList>
            <person name="Anantharaman K."/>
            <person name="Brown C.T."/>
            <person name="Hug L.A."/>
            <person name="Sharon I."/>
            <person name="Castelle C.J."/>
            <person name="Probst A.J."/>
            <person name="Thomas B.C."/>
            <person name="Singh A."/>
            <person name="Wilkins M.J."/>
            <person name="Karaoz U."/>
            <person name="Brodie E.L."/>
            <person name="Williams K.H."/>
            <person name="Hubbard S.S."/>
            <person name="Banfield J.F."/>
        </authorList>
    </citation>
    <scope>NUCLEOTIDE SEQUENCE [LARGE SCALE GENOMIC DNA]</scope>
</reference>
<evidence type="ECO:0000313" key="3">
    <source>
        <dbReference type="Proteomes" id="UP000177486"/>
    </source>
</evidence>
<keyword evidence="1" id="KW-1133">Transmembrane helix</keyword>
<dbReference type="EMBL" id="MHMQ01000027">
    <property type="protein sequence ID" value="OGZ30062.1"/>
    <property type="molecule type" value="Genomic_DNA"/>
</dbReference>
<organism evidence="2 3">
    <name type="scientific">Candidatus Niyogibacteria bacterium RIFCSPLOWO2_01_FULL_45_48</name>
    <dbReference type="NCBI Taxonomy" id="1801724"/>
    <lineage>
        <taxon>Bacteria</taxon>
        <taxon>Candidatus Niyogiibacteriota</taxon>
    </lineage>
</organism>
<dbReference type="Proteomes" id="UP000177486">
    <property type="component" value="Unassembled WGS sequence"/>
</dbReference>